<evidence type="ECO:0000256" key="2">
    <source>
        <dbReference type="ARBA" id="ARBA00005510"/>
    </source>
</evidence>
<accession>A0A811NYL2</accession>
<proteinExistence type="inferred from homology"/>
<dbReference type="GO" id="GO:0000978">
    <property type="term" value="F:RNA polymerase II cis-regulatory region sequence-specific DNA binding"/>
    <property type="evidence" value="ECO:0007669"/>
    <property type="project" value="TreeGrafter"/>
</dbReference>
<dbReference type="InterPro" id="IPR036638">
    <property type="entry name" value="HLH_DNA-bd_sf"/>
</dbReference>
<evidence type="ECO:0000256" key="8">
    <source>
        <dbReference type="SAM" id="MobiDB-lite"/>
    </source>
</evidence>
<dbReference type="InterPro" id="IPR045239">
    <property type="entry name" value="bHLH95_bHLH"/>
</dbReference>
<evidence type="ECO:0000256" key="4">
    <source>
        <dbReference type="ARBA" id="ARBA00023015"/>
    </source>
</evidence>
<feature type="region of interest" description="Disordered" evidence="8">
    <location>
        <begin position="1"/>
        <end position="25"/>
    </location>
</feature>
<dbReference type="Proteomes" id="UP000604825">
    <property type="component" value="Unassembled WGS sequence"/>
</dbReference>
<dbReference type="PROSITE" id="PS50888">
    <property type="entry name" value="BHLH"/>
    <property type="match status" value="1"/>
</dbReference>
<dbReference type="GO" id="GO:0000981">
    <property type="term" value="F:DNA-binding transcription factor activity, RNA polymerase II-specific"/>
    <property type="evidence" value="ECO:0007669"/>
    <property type="project" value="TreeGrafter"/>
</dbReference>
<reference evidence="10" key="1">
    <citation type="submission" date="2020-10" db="EMBL/GenBank/DDBJ databases">
        <authorList>
            <person name="Han B."/>
            <person name="Lu T."/>
            <person name="Zhao Q."/>
            <person name="Huang X."/>
            <person name="Zhao Y."/>
        </authorList>
    </citation>
    <scope>NUCLEOTIDE SEQUENCE</scope>
</reference>
<dbReference type="GO" id="GO:0046983">
    <property type="term" value="F:protein dimerization activity"/>
    <property type="evidence" value="ECO:0007669"/>
    <property type="project" value="InterPro"/>
</dbReference>
<dbReference type="SUPFAM" id="SSF47459">
    <property type="entry name" value="HLH, helix-loop-helix DNA-binding domain"/>
    <property type="match status" value="1"/>
</dbReference>
<evidence type="ECO:0000256" key="6">
    <source>
        <dbReference type="ARBA" id="ARBA00023163"/>
    </source>
</evidence>
<dbReference type="SMART" id="SM00353">
    <property type="entry name" value="HLH"/>
    <property type="match status" value="1"/>
</dbReference>
<name>A0A811NYL2_9POAL</name>
<dbReference type="PANTHER" id="PTHR16223:SF238">
    <property type="entry name" value="TRANSCRIPTION FACTOR BHLH114"/>
    <property type="match status" value="1"/>
</dbReference>
<feature type="domain" description="BHLH" evidence="9">
    <location>
        <begin position="268"/>
        <end position="317"/>
    </location>
</feature>
<evidence type="ECO:0000256" key="1">
    <source>
        <dbReference type="ARBA" id="ARBA00004123"/>
    </source>
</evidence>
<sequence length="389" mass="41291">MADQWWDSTSHRSHGASACSAAAPPPPLTVTGGRLACGWASPTAAAAESTSSVTFQDPCYRSSTHQQPLSDAASSLGDPHMDWTQAFLSGRSDTSFQAVLQEQPPAMNDPLIRDGDMGAGFLVDQQAQLAPSPYATDPSQAQALFDDAAAVHNISMYGDSESSVSYDATAASMQFSSQLLKTSVPAASTPMQGVGVGAPMQYLSAGSYLPFGVPLPSHLLLQALQAAEPNSRSSNANSLTVKDDGSPPPATRKSVSEPPTTAAKRPRIEAPSPLPTFKVRKEKLGDRITALQQLVSPFGKTDTASVLHEAIEYIKFLHDQVASLSSPYLKNGVPMKQFQHKGSEDSKDNGDTKHDLQSRGLCLVPVATTYTVAAETPEFWHPTFGGTFR</sequence>
<dbReference type="InterPro" id="IPR011598">
    <property type="entry name" value="bHLH_dom"/>
</dbReference>
<keyword evidence="7" id="KW-0539">Nucleus</keyword>
<feature type="region of interest" description="Disordered" evidence="8">
    <location>
        <begin position="230"/>
        <end position="279"/>
    </location>
</feature>
<keyword evidence="6" id="KW-0804">Transcription</keyword>
<dbReference type="EMBL" id="CAJGYO010000005">
    <property type="protein sequence ID" value="CAD6229565.1"/>
    <property type="molecule type" value="Genomic_DNA"/>
</dbReference>
<dbReference type="OrthoDB" id="673975at2759"/>
<comment type="subunit">
    <text evidence="3">Homodimer.</text>
</comment>
<dbReference type="FunFam" id="4.10.280.10:FF:000032">
    <property type="entry name" value="Transcription factor bHLH123 family"/>
    <property type="match status" value="1"/>
</dbReference>
<dbReference type="InterPro" id="IPR045843">
    <property type="entry name" value="IND-like"/>
</dbReference>
<evidence type="ECO:0000259" key="9">
    <source>
        <dbReference type="PROSITE" id="PS50888"/>
    </source>
</evidence>
<organism evidence="10 11">
    <name type="scientific">Miscanthus lutarioriparius</name>
    <dbReference type="NCBI Taxonomy" id="422564"/>
    <lineage>
        <taxon>Eukaryota</taxon>
        <taxon>Viridiplantae</taxon>
        <taxon>Streptophyta</taxon>
        <taxon>Embryophyta</taxon>
        <taxon>Tracheophyta</taxon>
        <taxon>Spermatophyta</taxon>
        <taxon>Magnoliopsida</taxon>
        <taxon>Liliopsida</taxon>
        <taxon>Poales</taxon>
        <taxon>Poaceae</taxon>
        <taxon>PACMAD clade</taxon>
        <taxon>Panicoideae</taxon>
        <taxon>Andropogonodae</taxon>
        <taxon>Andropogoneae</taxon>
        <taxon>Saccharinae</taxon>
        <taxon>Miscanthus</taxon>
    </lineage>
</organism>
<keyword evidence="4" id="KW-0805">Transcription regulation</keyword>
<evidence type="ECO:0000256" key="5">
    <source>
        <dbReference type="ARBA" id="ARBA00023125"/>
    </source>
</evidence>
<dbReference type="Gene3D" id="4.10.280.10">
    <property type="entry name" value="Helix-loop-helix DNA-binding domain"/>
    <property type="match status" value="1"/>
</dbReference>
<gene>
    <name evidence="10" type="ORF">NCGR_LOCUS20086</name>
</gene>
<comment type="caution">
    <text evidence="10">The sequence shown here is derived from an EMBL/GenBank/DDBJ whole genome shotgun (WGS) entry which is preliminary data.</text>
</comment>
<dbReference type="PANTHER" id="PTHR16223">
    <property type="entry name" value="TRANSCRIPTION FACTOR BHLH83-RELATED"/>
    <property type="match status" value="1"/>
</dbReference>
<protein>
    <recommendedName>
        <fullName evidence="9">BHLH domain-containing protein</fullName>
    </recommendedName>
</protein>
<evidence type="ECO:0000256" key="7">
    <source>
        <dbReference type="ARBA" id="ARBA00023242"/>
    </source>
</evidence>
<evidence type="ECO:0000256" key="3">
    <source>
        <dbReference type="ARBA" id="ARBA00011738"/>
    </source>
</evidence>
<feature type="compositionally biased region" description="Polar residues" evidence="8">
    <location>
        <begin position="230"/>
        <end position="240"/>
    </location>
</feature>
<dbReference type="AlphaFoldDB" id="A0A811NYL2"/>
<dbReference type="CDD" id="cd11393">
    <property type="entry name" value="bHLH_AtbHLH_like"/>
    <property type="match status" value="1"/>
</dbReference>
<dbReference type="GO" id="GO:0005634">
    <property type="term" value="C:nucleus"/>
    <property type="evidence" value="ECO:0007669"/>
    <property type="project" value="UniProtKB-SubCell"/>
</dbReference>
<evidence type="ECO:0000313" key="10">
    <source>
        <dbReference type="EMBL" id="CAD6229565.1"/>
    </source>
</evidence>
<evidence type="ECO:0000313" key="11">
    <source>
        <dbReference type="Proteomes" id="UP000604825"/>
    </source>
</evidence>
<keyword evidence="5" id="KW-0238">DNA-binding</keyword>
<comment type="subcellular location">
    <subcellularLocation>
        <location evidence="1">Nucleus</location>
    </subcellularLocation>
</comment>
<keyword evidence="11" id="KW-1185">Reference proteome</keyword>
<comment type="similarity">
    <text evidence="2">Belongs to the bHLH protein family.</text>
</comment>